<dbReference type="SUPFAM" id="SSF53822">
    <property type="entry name" value="Periplasmic binding protein-like I"/>
    <property type="match status" value="1"/>
</dbReference>
<dbReference type="AlphaFoldDB" id="A0A2T5GAJ4"/>
<proteinExistence type="inferred from homology"/>
<dbReference type="EMBL" id="PEBW01000001">
    <property type="protein sequence ID" value="PTQ53204.1"/>
    <property type="molecule type" value="Genomic_DNA"/>
</dbReference>
<name>A0A2T5GAJ4_9BACL</name>
<evidence type="ECO:0000256" key="1">
    <source>
        <dbReference type="ARBA" id="ARBA00010062"/>
    </source>
</evidence>
<dbReference type="Pfam" id="PF13458">
    <property type="entry name" value="Peripla_BP_6"/>
    <property type="match status" value="1"/>
</dbReference>
<dbReference type="Proteomes" id="UP000244016">
    <property type="component" value="Unassembled WGS sequence"/>
</dbReference>
<dbReference type="PANTHER" id="PTHR30483:SF6">
    <property type="entry name" value="PERIPLASMIC BINDING PROTEIN OF ABC TRANSPORTER FOR NATURAL AMINO ACIDS"/>
    <property type="match status" value="1"/>
</dbReference>
<keyword evidence="4" id="KW-0029">Amino-acid transport</keyword>
<dbReference type="PANTHER" id="PTHR30483">
    <property type="entry name" value="LEUCINE-SPECIFIC-BINDING PROTEIN"/>
    <property type="match status" value="1"/>
</dbReference>
<dbReference type="CDD" id="cd06347">
    <property type="entry name" value="PBP1_ABC_LivK_ligand_binding-like"/>
    <property type="match status" value="1"/>
</dbReference>
<feature type="domain" description="Leucine-binding protein" evidence="5">
    <location>
        <begin position="38"/>
        <end position="385"/>
    </location>
</feature>
<evidence type="ECO:0000256" key="2">
    <source>
        <dbReference type="ARBA" id="ARBA00022448"/>
    </source>
</evidence>
<dbReference type="PRINTS" id="PR00337">
    <property type="entry name" value="LEUILEVALBP"/>
</dbReference>
<dbReference type="InterPro" id="IPR051010">
    <property type="entry name" value="BCAA_transport"/>
</dbReference>
<comment type="similarity">
    <text evidence="1">Belongs to the leucine-binding protein family.</text>
</comment>
<dbReference type="InterPro" id="IPR028081">
    <property type="entry name" value="Leu-bd"/>
</dbReference>
<evidence type="ECO:0000313" key="7">
    <source>
        <dbReference type="Proteomes" id="UP000244016"/>
    </source>
</evidence>
<evidence type="ECO:0000256" key="4">
    <source>
        <dbReference type="ARBA" id="ARBA00022970"/>
    </source>
</evidence>
<dbReference type="Gene3D" id="3.40.50.2300">
    <property type="match status" value="2"/>
</dbReference>
<protein>
    <submittedName>
        <fullName evidence="6">Branched-chain amino acid ABC transporter, amino acid-binding protein</fullName>
    </submittedName>
</protein>
<keyword evidence="3" id="KW-0732">Signal</keyword>
<sequence>MRRGETRMKLARWAFFPLLALALVLGGCGGGGAGKGNEVRIGLNLELSGQTATFGQSAKNGARMAVEKINADGGLLGKKVVLVEGDNKSEKSESSSIALKLIQQDKVDVIVGTTISGTTLAMVNIADENKIPVISPTATNPDVTVDPKTKATRPYVFRACFIDPFQGEVAAKYAIQDLHAKKAAVFTEVSSDYAIGLRDAFKQAFTKLGGEIVAEESYQKNDKDFLSQLTRIRDAKPDVIFLPGYYQEAGIIIKQARSDLGIQVPIIGGDGFDSPKLVEIAGASNMAKVFLTNHYAADDPDPRIQEFVKEYQAKYNAIPDGFAVLGYDAVMLYADAVKRAGSTDPTKVKEALEATKDLPLVSGTITIGPDHNPIKAAVVLEYVDGKQTFRKKVEP</sequence>
<dbReference type="GO" id="GO:0006865">
    <property type="term" value="P:amino acid transport"/>
    <property type="evidence" value="ECO:0007669"/>
    <property type="project" value="UniProtKB-KW"/>
</dbReference>
<accession>A0A2T5GAJ4</accession>
<comment type="caution">
    <text evidence="6">The sequence shown here is derived from an EMBL/GenBank/DDBJ whole genome shotgun (WGS) entry which is preliminary data.</text>
</comment>
<gene>
    <name evidence="6" type="ORF">BLITH_0284</name>
</gene>
<reference evidence="6 7" key="1">
    <citation type="submission" date="2017-08" db="EMBL/GenBank/DDBJ databases">
        <title>Burning lignite coal seam in the remote Altai Mountains harbors a hydrogen-driven thermophilic microbial community.</title>
        <authorList>
            <person name="Kadnikov V.V."/>
            <person name="Mardanov A.V."/>
            <person name="Ivasenko D."/>
            <person name="Beletsky A.V."/>
            <person name="Karnachuk O.V."/>
            <person name="Ravin N.V."/>
        </authorList>
    </citation>
    <scope>NUCLEOTIDE SEQUENCE [LARGE SCALE GENOMIC DNA]</scope>
    <source>
        <strain evidence="6">AL31</strain>
    </source>
</reference>
<evidence type="ECO:0000259" key="5">
    <source>
        <dbReference type="Pfam" id="PF13458"/>
    </source>
</evidence>
<evidence type="ECO:0000313" key="6">
    <source>
        <dbReference type="EMBL" id="PTQ53204.1"/>
    </source>
</evidence>
<dbReference type="InterPro" id="IPR028082">
    <property type="entry name" value="Peripla_BP_I"/>
</dbReference>
<dbReference type="PROSITE" id="PS51257">
    <property type="entry name" value="PROKAR_LIPOPROTEIN"/>
    <property type="match status" value="1"/>
</dbReference>
<organism evidence="6 7">
    <name type="scientific">Brockia lithotrophica</name>
    <dbReference type="NCBI Taxonomy" id="933949"/>
    <lineage>
        <taxon>Bacteria</taxon>
        <taxon>Bacillati</taxon>
        <taxon>Bacillota</taxon>
        <taxon>Bacilli</taxon>
        <taxon>Bacillales</taxon>
        <taxon>Bacillales Family X. Incertae Sedis</taxon>
        <taxon>Brockia</taxon>
    </lineage>
</organism>
<dbReference type="InterPro" id="IPR000709">
    <property type="entry name" value="Leu_Ile_Val-bd"/>
</dbReference>
<keyword evidence="2" id="KW-0813">Transport</keyword>
<evidence type="ECO:0000256" key="3">
    <source>
        <dbReference type="ARBA" id="ARBA00022729"/>
    </source>
</evidence>